<protein>
    <submittedName>
        <fullName evidence="2">Uncharacterized protein</fullName>
    </submittedName>
</protein>
<gene>
    <name evidence="2" type="ORF">QBC47DRAFT_296862</name>
</gene>
<reference evidence="2" key="1">
    <citation type="submission" date="2023-06" db="EMBL/GenBank/DDBJ databases">
        <title>Genome-scale phylogeny and comparative genomics of the fungal order Sordariales.</title>
        <authorList>
            <consortium name="Lawrence Berkeley National Laboratory"/>
            <person name="Hensen N."/>
            <person name="Bonometti L."/>
            <person name="Westerberg I."/>
            <person name="Brannstrom I.O."/>
            <person name="Guillou S."/>
            <person name="Cros-Aarteil S."/>
            <person name="Calhoun S."/>
            <person name="Haridas S."/>
            <person name="Kuo A."/>
            <person name="Mondo S."/>
            <person name="Pangilinan J."/>
            <person name="Riley R."/>
            <person name="Labutti K."/>
            <person name="Andreopoulos B."/>
            <person name="Lipzen A."/>
            <person name="Chen C."/>
            <person name="Yanf M."/>
            <person name="Daum C."/>
            <person name="Ng V."/>
            <person name="Clum A."/>
            <person name="Steindorff A."/>
            <person name="Ohm R."/>
            <person name="Martin F."/>
            <person name="Silar P."/>
            <person name="Natvig D."/>
            <person name="Lalanne C."/>
            <person name="Gautier V."/>
            <person name="Ament-Velasquez S.L."/>
            <person name="Kruys A."/>
            <person name="Hutchinson M.I."/>
            <person name="Powell A.J."/>
            <person name="Barry K."/>
            <person name="Miller A.N."/>
            <person name="Grigoriev I.V."/>
            <person name="Debuchy R."/>
            <person name="Gladieux P."/>
            <person name="Thoren M.H."/>
            <person name="Johannesson H."/>
        </authorList>
    </citation>
    <scope>NUCLEOTIDE SEQUENCE</scope>
    <source>
        <strain evidence="2">PSN4</strain>
    </source>
</reference>
<organism evidence="2 3">
    <name type="scientific">Echria macrotheca</name>
    <dbReference type="NCBI Taxonomy" id="438768"/>
    <lineage>
        <taxon>Eukaryota</taxon>
        <taxon>Fungi</taxon>
        <taxon>Dikarya</taxon>
        <taxon>Ascomycota</taxon>
        <taxon>Pezizomycotina</taxon>
        <taxon>Sordariomycetes</taxon>
        <taxon>Sordariomycetidae</taxon>
        <taxon>Sordariales</taxon>
        <taxon>Schizotheciaceae</taxon>
        <taxon>Echria</taxon>
    </lineage>
</organism>
<accession>A0AAJ0BH02</accession>
<dbReference type="InterPro" id="IPR047975">
    <property type="entry name" value="Heme_bind_FMP"/>
</dbReference>
<evidence type="ECO:0000313" key="2">
    <source>
        <dbReference type="EMBL" id="KAK1757787.1"/>
    </source>
</evidence>
<dbReference type="EMBL" id="MU839830">
    <property type="protein sequence ID" value="KAK1757787.1"/>
    <property type="molecule type" value="Genomic_DNA"/>
</dbReference>
<feature type="region of interest" description="Disordered" evidence="1">
    <location>
        <begin position="37"/>
        <end position="60"/>
    </location>
</feature>
<sequence length="477" mass="51595">MAAERGPDGNLVLPLNITRPAPVIDFTFKWATAGGGLRSPPAKSEAAPDLTPQPELGSIPPTATERVQFEDQMGFLKARESALGFPLTKFAGPWTGNGFNTIFVPLPFGEKVQEFKGVGFNDNLLVIDLTTEQWTFGPTLGDIPNRGFGLQGDIHLHGVPYLQTVQRVTDKLTGRPRIPSINKPEGIHFEPGMFLLVPPAATFHQGEPLGRGSVVRMASIPHGTTINAQGPIPKKIVTPETPTGGFKGGPRFSPLDITPFKIGNPFKKEVDSFPSVTALSNPFRDPQNLQPFLTAETLTMEMVKNPHKFLERAVDGQKIVETVVFEVHTGQEGKSTPPALMNGGGTTNIAFLAGAQSEVTTRAPNPGKPNAHAESMVNTWWVETVMYDVEVDPMAGNEIQTWKPKMLDSKGKPSTAPTPEFLLKAPPAGVPKKTTFKVPGTQIQYSQVVNLNFGGLSWPHVSVATLVPKEPQFFPLP</sequence>
<proteinExistence type="predicted"/>
<name>A0AAJ0BH02_9PEZI</name>
<keyword evidence="3" id="KW-1185">Reference proteome</keyword>
<evidence type="ECO:0000256" key="1">
    <source>
        <dbReference type="SAM" id="MobiDB-lite"/>
    </source>
</evidence>
<dbReference type="AlphaFoldDB" id="A0AAJ0BH02"/>
<dbReference type="Proteomes" id="UP001239445">
    <property type="component" value="Unassembled WGS sequence"/>
</dbReference>
<dbReference type="NCBIfam" id="NF040572">
    <property type="entry name" value="heme_bind_FMP"/>
    <property type="match status" value="1"/>
</dbReference>
<evidence type="ECO:0000313" key="3">
    <source>
        <dbReference type="Proteomes" id="UP001239445"/>
    </source>
</evidence>
<comment type="caution">
    <text evidence="2">The sequence shown here is derived from an EMBL/GenBank/DDBJ whole genome shotgun (WGS) entry which is preliminary data.</text>
</comment>